<dbReference type="Proteomes" id="UP000838686">
    <property type="component" value="Unassembled WGS sequence"/>
</dbReference>
<feature type="region of interest" description="Disordered" evidence="2">
    <location>
        <begin position="21"/>
        <end position="53"/>
    </location>
</feature>
<protein>
    <recommendedName>
        <fullName evidence="6">Beta-lactamase inhibitor (BLIP)</fullName>
    </recommendedName>
</protein>
<evidence type="ECO:0000313" key="5">
    <source>
        <dbReference type="Proteomes" id="UP000838686"/>
    </source>
</evidence>
<feature type="compositionally biased region" description="Low complexity" evidence="2">
    <location>
        <begin position="29"/>
        <end position="47"/>
    </location>
</feature>
<dbReference type="EMBL" id="CAKMMF010000005">
    <property type="protein sequence ID" value="CAH1199050.1"/>
    <property type="molecule type" value="Genomic_DNA"/>
</dbReference>
<evidence type="ECO:0000313" key="4">
    <source>
        <dbReference type="EMBL" id="CAH1199050.1"/>
    </source>
</evidence>
<accession>A0ABM9BZ89</accession>
<dbReference type="RefSeq" id="WP_236339580.1">
    <property type="nucleotide sequence ID" value="NZ_CAKMMF010000005.1"/>
</dbReference>
<keyword evidence="5" id="KW-1185">Reference proteome</keyword>
<dbReference type="PROSITE" id="PS51257">
    <property type="entry name" value="PROKAR_LIPOPROTEIN"/>
    <property type="match status" value="1"/>
</dbReference>
<feature type="chain" id="PRO_5046849585" description="Beta-lactamase inhibitor (BLIP)" evidence="3">
    <location>
        <begin position="18"/>
        <end position="128"/>
    </location>
</feature>
<dbReference type="Gene3D" id="3.30.1450.10">
    <property type="match status" value="1"/>
</dbReference>
<gene>
    <name evidence="4" type="ORF">PAECIP111893_01217</name>
</gene>
<name>A0ABM9BZ89_9BACL</name>
<organism evidence="4 5">
    <name type="scientific">Paenibacillus plantiphilus</name>
    <dbReference type="NCBI Taxonomy" id="2905650"/>
    <lineage>
        <taxon>Bacteria</taxon>
        <taxon>Bacillati</taxon>
        <taxon>Bacillota</taxon>
        <taxon>Bacilli</taxon>
        <taxon>Bacillales</taxon>
        <taxon>Paenibacillaceae</taxon>
        <taxon>Paenibacillus</taxon>
    </lineage>
</organism>
<evidence type="ECO:0008006" key="6">
    <source>
        <dbReference type="Google" id="ProtNLM"/>
    </source>
</evidence>
<evidence type="ECO:0000256" key="1">
    <source>
        <dbReference type="ARBA" id="ARBA00022729"/>
    </source>
</evidence>
<reference evidence="4" key="1">
    <citation type="submission" date="2022-01" db="EMBL/GenBank/DDBJ databases">
        <authorList>
            <person name="Criscuolo A."/>
        </authorList>
    </citation>
    <scope>NUCLEOTIDE SEQUENCE</scope>
    <source>
        <strain evidence="4">CIP111893</strain>
    </source>
</reference>
<proteinExistence type="predicted"/>
<feature type="signal peptide" evidence="3">
    <location>
        <begin position="1"/>
        <end position="17"/>
    </location>
</feature>
<keyword evidence="1 3" id="KW-0732">Signal</keyword>
<dbReference type="InterPro" id="IPR037873">
    <property type="entry name" value="BamE-like"/>
</dbReference>
<evidence type="ECO:0000256" key="3">
    <source>
        <dbReference type="SAM" id="SignalP"/>
    </source>
</evidence>
<evidence type="ECO:0000256" key="2">
    <source>
        <dbReference type="SAM" id="MobiDB-lite"/>
    </source>
</evidence>
<sequence>MKIIRLAIVICLMVTMAACSSSNSDKGTEPAGGSTTPSTTQPTNGNSESSDKIKITKEQYAKINNGMTYQEVTDIVGGEGEVITESGEKGSDMYGIGVMYEGEGGVGASANFVFIGDKLQTKTQFGLE</sequence>
<comment type="caution">
    <text evidence="4">The sequence shown here is derived from an EMBL/GenBank/DDBJ whole genome shotgun (WGS) entry which is preliminary data.</text>
</comment>